<dbReference type="AlphaFoldDB" id="A0A502DY19"/>
<dbReference type="InterPro" id="IPR029063">
    <property type="entry name" value="SAM-dependent_MTases_sf"/>
</dbReference>
<dbReference type="PIRSF" id="PIRSF018005">
    <property type="entry name" value="UCP018005"/>
    <property type="match status" value="1"/>
</dbReference>
<dbReference type="OrthoDB" id="5289726at2"/>
<accession>A0A502DY19</accession>
<evidence type="ECO:0000313" key="5">
    <source>
        <dbReference type="Proteomes" id="UP000319212"/>
    </source>
</evidence>
<keyword evidence="1 4" id="KW-0489">Methyltransferase</keyword>
<feature type="domain" description="Histidine-specific methyltransferase SAM-dependent" evidence="3">
    <location>
        <begin position="26"/>
        <end position="325"/>
    </location>
</feature>
<gene>
    <name evidence="4" type="primary">egtD</name>
    <name evidence="4" type="ORF">EAH82_00395</name>
</gene>
<dbReference type="InterPro" id="IPR035094">
    <property type="entry name" value="EgtD"/>
</dbReference>
<dbReference type="PANTHER" id="PTHR43397:SF1">
    <property type="entry name" value="ERGOTHIONEINE BIOSYNTHESIS PROTEIN 1"/>
    <property type="match status" value="1"/>
</dbReference>
<evidence type="ECO:0000256" key="1">
    <source>
        <dbReference type="ARBA" id="ARBA00022603"/>
    </source>
</evidence>
<proteinExistence type="predicted"/>
<dbReference type="Proteomes" id="UP000319212">
    <property type="component" value="Unassembled WGS sequence"/>
</dbReference>
<dbReference type="PANTHER" id="PTHR43397">
    <property type="entry name" value="ERGOTHIONEINE BIOSYNTHESIS PROTEIN 1"/>
    <property type="match status" value="1"/>
</dbReference>
<protein>
    <submittedName>
        <fullName evidence="4">L-histidine N(Alpha)-methyltransferase</fullName>
        <ecNumber evidence="4">2.1.1.44</ecNumber>
    </submittedName>
</protein>
<dbReference type="EMBL" id="RCZI01000001">
    <property type="protein sequence ID" value="TPG30004.1"/>
    <property type="molecule type" value="Genomic_DNA"/>
</dbReference>
<reference evidence="4 5" key="1">
    <citation type="journal article" date="2019" name="Environ. Microbiol.">
        <title>Species interactions and distinct microbial communities in high Arctic permafrost affected cryosols are associated with the CH4 and CO2 gas fluxes.</title>
        <authorList>
            <person name="Altshuler I."/>
            <person name="Hamel J."/>
            <person name="Turney S."/>
            <person name="Magnuson E."/>
            <person name="Levesque R."/>
            <person name="Greer C."/>
            <person name="Whyte L.G."/>
        </authorList>
    </citation>
    <scope>NUCLEOTIDE SEQUENCE [LARGE SCALE GENOMIC DNA]</scope>
    <source>
        <strain evidence="4 5">S06.C</strain>
    </source>
</reference>
<comment type="caution">
    <text evidence="4">The sequence shown here is derived from an EMBL/GenBank/DDBJ whole genome shotgun (WGS) entry which is preliminary data.</text>
</comment>
<keyword evidence="2 4" id="KW-0808">Transferase</keyword>
<dbReference type="NCBIfam" id="TIGR03438">
    <property type="entry name" value="egtD_ergothio"/>
    <property type="match status" value="1"/>
</dbReference>
<dbReference type="Pfam" id="PF10017">
    <property type="entry name" value="Methyltransf_33"/>
    <property type="match status" value="1"/>
</dbReference>
<dbReference type="InterPro" id="IPR017804">
    <property type="entry name" value="MeTrfase_EgtD-like"/>
</dbReference>
<dbReference type="InterPro" id="IPR019257">
    <property type="entry name" value="MeTrfase_dom"/>
</dbReference>
<dbReference type="SUPFAM" id="SSF53335">
    <property type="entry name" value="S-adenosyl-L-methionine-dependent methyltransferases"/>
    <property type="match status" value="1"/>
</dbReference>
<organism evidence="4 5">
    <name type="scientific">Variovorax guangxiensis</name>
    <dbReference type="NCBI Taxonomy" id="1775474"/>
    <lineage>
        <taxon>Bacteria</taxon>
        <taxon>Pseudomonadati</taxon>
        <taxon>Pseudomonadota</taxon>
        <taxon>Betaproteobacteria</taxon>
        <taxon>Burkholderiales</taxon>
        <taxon>Comamonadaceae</taxon>
        <taxon>Variovorax</taxon>
    </lineage>
</organism>
<dbReference type="RefSeq" id="WP_140837878.1">
    <property type="nucleotide sequence ID" value="NZ_RCZI01000001.1"/>
</dbReference>
<name>A0A502DY19_9BURK</name>
<dbReference type="EC" id="2.1.1.44" evidence="4"/>
<dbReference type="InterPro" id="IPR051128">
    <property type="entry name" value="EgtD_Methyltrsf_superfamily"/>
</dbReference>
<evidence type="ECO:0000259" key="3">
    <source>
        <dbReference type="Pfam" id="PF10017"/>
    </source>
</evidence>
<sequence length="330" mass="36079">MRNPATLPRDVARAPEQAQAATSEFGRELRAGLSRRMRSVSPKFFYDVEGSALFDRICDLPEYYPTRTELRILTDRAGEIAAQIGPNAEIIEFGAGSLTKVRLLLDALETPRRYVPIDISGEHLEAAAARLRADYPQLAVQPVAADYTMPLVLPAQAEGAGRRVGFFPGSTLGNFTPDEALAFLQLSARLLRGGGLLLGVDLVKDPALLHAAYNDAQGVTAAFNLNLLRRANAELQTDFDVDGFTHAAFYNAPLQRIEMHLVSRRAQTVTLDGEAFAFAEGETIHTEHSHKFTIDGLRSLAIKAGFTPAAVWTDPDRLFSVHWLQAPAAQ</sequence>
<dbReference type="GO" id="GO:0032259">
    <property type="term" value="P:methylation"/>
    <property type="evidence" value="ECO:0007669"/>
    <property type="project" value="UniProtKB-KW"/>
</dbReference>
<evidence type="ECO:0000256" key="2">
    <source>
        <dbReference type="ARBA" id="ARBA00022679"/>
    </source>
</evidence>
<evidence type="ECO:0000313" key="4">
    <source>
        <dbReference type="EMBL" id="TPG30004.1"/>
    </source>
</evidence>
<dbReference type="Gene3D" id="3.40.50.150">
    <property type="entry name" value="Vaccinia Virus protein VP39"/>
    <property type="match status" value="1"/>
</dbReference>
<dbReference type="GO" id="GO:0052706">
    <property type="term" value="F:L-histidine N(alpha)-methyltransferase activity"/>
    <property type="evidence" value="ECO:0007669"/>
    <property type="project" value="UniProtKB-EC"/>
</dbReference>